<feature type="transmembrane region" description="Helical" evidence="5">
    <location>
        <begin position="12"/>
        <end position="30"/>
    </location>
</feature>
<evidence type="ECO:0000256" key="4">
    <source>
        <dbReference type="ARBA" id="ARBA00023136"/>
    </source>
</evidence>
<dbReference type="Proteomes" id="UP000054498">
    <property type="component" value="Unassembled WGS sequence"/>
</dbReference>
<evidence type="ECO:0000313" key="7">
    <source>
        <dbReference type="EMBL" id="KIZ05176.1"/>
    </source>
</evidence>
<feature type="transmembrane region" description="Helical" evidence="5">
    <location>
        <begin position="82"/>
        <end position="107"/>
    </location>
</feature>
<evidence type="ECO:0000256" key="5">
    <source>
        <dbReference type="SAM" id="Phobius"/>
    </source>
</evidence>
<reference evidence="7 8" key="1">
    <citation type="journal article" date="2013" name="BMC Genomics">
        <title>Reconstruction of the lipid metabolism for the microalga Monoraphidium neglectum from its genome sequence reveals characteristics suitable for biofuel production.</title>
        <authorList>
            <person name="Bogen C."/>
            <person name="Al-Dilaimi A."/>
            <person name="Albersmeier A."/>
            <person name="Wichmann J."/>
            <person name="Grundmann M."/>
            <person name="Rupp O."/>
            <person name="Lauersen K.J."/>
            <person name="Blifernez-Klassen O."/>
            <person name="Kalinowski J."/>
            <person name="Goesmann A."/>
            <person name="Mussgnug J.H."/>
            <person name="Kruse O."/>
        </authorList>
    </citation>
    <scope>NUCLEOTIDE SEQUENCE [LARGE SCALE GENOMIC DNA]</scope>
    <source>
        <strain evidence="7 8">SAG 48.87</strain>
    </source>
</reference>
<gene>
    <name evidence="7" type="ORF">MNEG_2787</name>
</gene>
<evidence type="ECO:0000256" key="2">
    <source>
        <dbReference type="ARBA" id="ARBA00022692"/>
    </source>
</evidence>
<organism evidence="7 8">
    <name type="scientific">Monoraphidium neglectum</name>
    <dbReference type="NCBI Taxonomy" id="145388"/>
    <lineage>
        <taxon>Eukaryota</taxon>
        <taxon>Viridiplantae</taxon>
        <taxon>Chlorophyta</taxon>
        <taxon>core chlorophytes</taxon>
        <taxon>Chlorophyceae</taxon>
        <taxon>CS clade</taxon>
        <taxon>Sphaeropleales</taxon>
        <taxon>Selenastraceae</taxon>
        <taxon>Monoraphidium</taxon>
    </lineage>
</organism>
<dbReference type="InterPro" id="IPR037185">
    <property type="entry name" value="EmrE-like"/>
</dbReference>
<dbReference type="KEGG" id="mng:MNEG_2787"/>
<evidence type="ECO:0000256" key="3">
    <source>
        <dbReference type="ARBA" id="ARBA00022989"/>
    </source>
</evidence>
<proteinExistence type="predicted"/>
<name>A0A0D2NK70_9CHLO</name>
<feature type="transmembrane region" description="Helical" evidence="5">
    <location>
        <begin position="139"/>
        <end position="156"/>
    </location>
</feature>
<keyword evidence="8" id="KW-1185">Reference proteome</keyword>
<feature type="transmembrane region" description="Helical" evidence="5">
    <location>
        <begin position="36"/>
        <end position="61"/>
    </location>
</feature>
<keyword evidence="2 5" id="KW-0812">Transmembrane</keyword>
<feature type="transmembrane region" description="Helical" evidence="5">
    <location>
        <begin position="197"/>
        <end position="217"/>
    </location>
</feature>
<sequence>MGDHHPVSAKFVYGCILAWIANSALCVLLNKHLLFYLHFGFPTTLATLHMVAAFTGTALLIHCTPDGRQHAPPPFSKVKPKFYIQLGGIAALFGFVLVLANSAFLYLSVPSIQMLKACGAATTFMVGLLFGTETYNNRSMLKVLIVAAGVMIASYGEVRANFLGVSLQLGSIVSDAVRCTLLQLVMQKNEVKLSPVGTLYCVAPMAAASLLIPALLMESSKLRNHTHPIPWAWLGGSCMAAASLNLVVFTLIGKTSALTTSITGPLKEWVCILTAMLIYHTPVTGQQWCGYAIALVGIFWYQREKFAQAAGGGSSGGGAAAEEKLPLIRADSKKEAV</sequence>
<dbReference type="EMBL" id="KK100546">
    <property type="protein sequence ID" value="KIZ05176.1"/>
    <property type="molecule type" value="Genomic_DNA"/>
</dbReference>
<dbReference type="InterPro" id="IPR004853">
    <property type="entry name" value="Sugar_P_trans_dom"/>
</dbReference>
<dbReference type="InterPro" id="IPR050186">
    <property type="entry name" value="TPT_transporter"/>
</dbReference>
<comment type="subcellular location">
    <subcellularLocation>
        <location evidence="1">Membrane</location>
        <topology evidence="1">Multi-pass membrane protein</topology>
    </subcellularLocation>
</comment>
<dbReference type="AlphaFoldDB" id="A0A0D2NK70"/>
<evidence type="ECO:0000256" key="1">
    <source>
        <dbReference type="ARBA" id="ARBA00004141"/>
    </source>
</evidence>
<feature type="transmembrane region" description="Helical" evidence="5">
    <location>
        <begin position="229"/>
        <end position="252"/>
    </location>
</feature>
<dbReference type="Pfam" id="PF03151">
    <property type="entry name" value="TPT"/>
    <property type="match status" value="1"/>
</dbReference>
<keyword evidence="4 5" id="KW-0472">Membrane</keyword>
<feature type="domain" description="Sugar phosphate transporter" evidence="6">
    <location>
        <begin position="16"/>
        <end position="301"/>
    </location>
</feature>
<dbReference type="SUPFAM" id="SSF103481">
    <property type="entry name" value="Multidrug resistance efflux transporter EmrE"/>
    <property type="match status" value="1"/>
</dbReference>
<keyword evidence="3 5" id="KW-1133">Transmembrane helix</keyword>
<dbReference type="PANTHER" id="PTHR11132">
    <property type="entry name" value="SOLUTE CARRIER FAMILY 35"/>
    <property type="match status" value="1"/>
</dbReference>
<feature type="transmembrane region" description="Helical" evidence="5">
    <location>
        <begin position="113"/>
        <end position="132"/>
    </location>
</feature>
<dbReference type="GeneID" id="25735665"/>
<dbReference type="OrthoDB" id="6418713at2759"/>
<dbReference type="RefSeq" id="XP_013904195.1">
    <property type="nucleotide sequence ID" value="XM_014048741.1"/>
</dbReference>
<protein>
    <recommendedName>
        <fullName evidence="6">Sugar phosphate transporter domain-containing protein</fullName>
    </recommendedName>
</protein>
<evidence type="ECO:0000313" key="8">
    <source>
        <dbReference type="Proteomes" id="UP000054498"/>
    </source>
</evidence>
<evidence type="ECO:0000259" key="6">
    <source>
        <dbReference type="Pfam" id="PF03151"/>
    </source>
</evidence>
<dbReference type="GO" id="GO:0016020">
    <property type="term" value="C:membrane"/>
    <property type="evidence" value="ECO:0007669"/>
    <property type="project" value="UniProtKB-SubCell"/>
</dbReference>
<accession>A0A0D2NK70</accession>